<evidence type="ECO:0000259" key="11">
    <source>
        <dbReference type="PROSITE" id="PS50191"/>
    </source>
</evidence>
<evidence type="ECO:0000256" key="7">
    <source>
        <dbReference type="ARBA" id="ARBA00022927"/>
    </source>
</evidence>
<keyword evidence="7" id="KW-0653">Protein transport</keyword>
<dbReference type="InterPro" id="IPR011074">
    <property type="entry name" value="CRAL/TRIO_N_dom"/>
</dbReference>
<keyword evidence="4" id="KW-0808">Transferase</keyword>
<dbReference type="SUPFAM" id="SSF52087">
    <property type="entry name" value="CRAL/TRIO domain"/>
    <property type="match status" value="1"/>
</dbReference>
<dbReference type="InterPro" id="IPR036273">
    <property type="entry name" value="CRAL/TRIO_N_dom_sf"/>
</dbReference>
<organism evidence="12 13">
    <name type="scientific">Lupinus angustifolius</name>
    <name type="common">Narrow-leaved blue lupine</name>
    <dbReference type="NCBI Taxonomy" id="3871"/>
    <lineage>
        <taxon>Eukaryota</taxon>
        <taxon>Viridiplantae</taxon>
        <taxon>Streptophyta</taxon>
        <taxon>Embryophyta</taxon>
        <taxon>Tracheophyta</taxon>
        <taxon>Spermatophyta</taxon>
        <taxon>Magnoliopsida</taxon>
        <taxon>eudicotyledons</taxon>
        <taxon>Gunneridae</taxon>
        <taxon>Pentapetalae</taxon>
        <taxon>rosids</taxon>
        <taxon>fabids</taxon>
        <taxon>Fabales</taxon>
        <taxon>Fabaceae</taxon>
        <taxon>Papilionoideae</taxon>
        <taxon>50 kb inversion clade</taxon>
        <taxon>genistoids sensu lato</taxon>
        <taxon>core genistoids</taxon>
        <taxon>Genisteae</taxon>
        <taxon>Lupinus</taxon>
    </lineage>
</organism>
<dbReference type="SMART" id="SM00516">
    <property type="entry name" value="SEC14"/>
    <property type="match status" value="1"/>
</dbReference>
<comment type="subcellular location">
    <subcellularLocation>
        <location evidence="1">Cell membrane</location>
        <topology evidence="1">Peripheral membrane protein</topology>
    </subcellularLocation>
    <subcellularLocation>
        <location evidence="2">Golgi apparatus membrane</location>
        <topology evidence="2">Peripheral membrane protein</topology>
    </subcellularLocation>
</comment>
<dbReference type="GO" id="GO:0008168">
    <property type="term" value="F:methyltransferase activity"/>
    <property type="evidence" value="ECO:0007669"/>
    <property type="project" value="UniProtKB-KW"/>
</dbReference>
<dbReference type="InterPro" id="IPR001251">
    <property type="entry name" value="CRAL-TRIO_dom"/>
</dbReference>
<evidence type="ECO:0000313" key="12">
    <source>
        <dbReference type="EMBL" id="OIV99500.1"/>
    </source>
</evidence>
<dbReference type="GO" id="GO:0005886">
    <property type="term" value="C:plasma membrane"/>
    <property type="evidence" value="ECO:0007669"/>
    <property type="project" value="UniProtKB-SubCell"/>
</dbReference>
<dbReference type="EMBL" id="CM007373">
    <property type="protein sequence ID" value="OIV99500.1"/>
    <property type="molecule type" value="Genomic_DNA"/>
</dbReference>
<evidence type="ECO:0000256" key="3">
    <source>
        <dbReference type="ARBA" id="ARBA00022603"/>
    </source>
</evidence>
<dbReference type="PROSITE" id="PS50191">
    <property type="entry name" value="CRAL_TRIO"/>
    <property type="match status" value="1"/>
</dbReference>
<dbReference type="Gene3D" id="1.10.8.20">
    <property type="entry name" value="N-terminal domain of phosphatidylinositol transfer protein sec14p"/>
    <property type="match status" value="1"/>
</dbReference>
<sequence length="818" mass="93873">MRRLYCNMLPKCLKVADLGCASGPNALMVVNDIIDIVESTSFNFNISAPIFQFYMNDLPSNDFNTIFKSLAQFYETLEEKKGPGFGPCFINATPGTFYKRLFPNNSIHFVHSSYSVHWLSQPPKELTNGAETLNKDNIYVTSTIPPETHKAYLRQFQHDFKLFLKSRSEELVPGGVMFLTFVGREDIPQIRTVIGLLGMVLNDMVVENLIEEVKLESFNMPMYGPTEDEAKAVIEEEGSFTIQRLESIIVGWDANINEDELDENMRCEFIAKNFRAITETLLKARFGEDIMDELYLRLKDKLVQMLVKGLEIEYTEDEKKTRRRSLKKVAFSASSKFKSSFTKKGRRHNRVMCIAIEDDLDAEELQAVDAFRQGLILEELLPSKHDDHHMMLRFLRARKFDTEKSKQMWADMLQWRKEFGADTIMEDFEFEEMDEVLKYYPQGNHGVDKDGRPIYIEKLGQVDPNKLLQVTTMDRYLKYHVREFERTFNVKLPACSIAAKKHIDQSTTILDVQGVGLKSMNKAARDLLQRLQRIDGDNYPESLNRMFIINAGSGFRLLWNTIKSFLDPKTTAKIHVLGNKYESKLFEIIDARKNLSAIEEKTILEDEERTILEDETVYYKESKEACHVEHPEPSGFPEVTKEGNAYHFVPVVDKPVNTTSNKAVQNDQLARSKATDYFPESPRKASIGFRNPFRGGIMAVITGIVNMPKKIAAVKLYGELAVYYGGIMTKAAPTISIDHHTAMMRRMAELEEKVNVLNMRPVMPPEKEELLNNALSRVTTLEQELASSKKALDDALAKQVEFQAYIDKKKKKLLGFHW</sequence>
<name>A0A4P1R1G3_LUPAN</name>
<dbReference type="GO" id="GO:0000139">
    <property type="term" value="C:Golgi membrane"/>
    <property type="evidence" value="ECO:0007669"/>
    <property type="project" value="UniProtKB-SubCell"/>
</dbReference>
<dbReference type="InterPro" id="IPR036865">
    <property type="entry name" value="CRAL-TRIO_dom_sf"/>
</dbReference>
<dbReference type="Pfam" id="PF03492">
    <property type="entry name" value="Methyltransf_7"/>
    <property type="match status" value="1"/>
</dbReference>
<evidence type="ECO:0000256" key="10">
    <source>
        <dbReference type="SAM" id="Coils"/>
    </source>
</evidence>
<evidence type="ECO:0000313" key="13">
    <source>
        <dbReference type="Proteomes" id="UP000188354"/>
    </source>
</evidence>
<proteinExistence type="inferred from homology"/>
<dbReference type="Gene3D" id="3.40.525.10">
    <property type="entry name" value="CRAL-TRIO lipid binding domain"/>
    <property type="match status" value="1"/>
</dbReference>
<dbReference type="InterPro" id="IPR005299">
    <property type="entry name" value="MeTrfase_7"/>
</dbReference>
<keyword evidence="3" id="KW-0489">Methyltransferase</keyword>
<dbReference type="AlphaFoldDB" id="A0A4P1R1G3"/>
<keyword evidence="7" id="KW-0813">Transport</keyword>
<keyword evidence="8" id="KW-0333">Golgi apparatus</keyword>
<evidence type="ECO:0000256" key="1">
    <source>
        <dbReference type="ARBA" id="ARBA00004202"/>
    </source>
</evidence>
<dbReference type="GO" id="GO:0015031">
    <property type="term" value="P:protein transport"/>
    <property type="evidence" value="ECO:0007669"/>
    <property type="project" value="UniProtKB-KW"/>
</dbReference>
<evidence type="ECO:0000256" key="2">
    <source>
        <dbReference type="ARBA" id="ARBA00004395"/>
    </source>
</evidence>
<reference evidence="12 13" key="1">
    <citation type="journal article" date="2017" name="Plant Biotechnol. J.">
        <title>A comprehensive draft genome sequence for lupin (Lupinus angustifolius), an emerging health food: insights into plant-microbe interactions and legume evolution.</title>
        <authorList>
            <person name="Hane J.K."/>
            <person name="Ming Y."/>
            <person name="Kamphuis L.G."/>
            <person name="Nelson M.N."/>
            <person name="Garg G."/>
            <person name="Atkins C.A."/>
            <person name="Bayer P.E."/>
            <person name="Bravo A."/>
            <person name="Bringans S."/>
            <person name="Cannon S."/>
            <person name="Edwards D."/>
            <person name="Foley R."/>
            <person name="Gao L.L."/>
            <person name="Harrison M.J."/>
            <person name="Huang W."/>
            <person name="Hurgobin B."/>
            <person name="Li S."/>
            <person name="Liu C.W."/>
            <person name="McGrath A."/>
            <person name="Morahan G."/>
            <person name="Murray J."/>
            <person name="Weller J."/>
            <person name="Jian J."/>
            <person name="Singh K.B."/>
        </authorList>
    </citation>
    <scope>NUCLEOTIDE SEQUENCE [LARGE SCALE GENOMIC DNA]</scope>
    <source>
        <strain evidence="13">cv. Tanjil</strain>
        <tissue evidence="12">Whole plant</tissue>
    </source>
</reference>
<dbReference type="GO" id="GO:0046872">
    <property type="term" value="F:metal ion binding"/>
    <property type="evidence" value="ECO:0007669"/>
    <property type="project" value="UniProtKB-KW"/>
</dbReference>
<dbReference type="GO" id="GO:0032259">
    <property type="term" value="P:methylation"/>
    <property type="evidence" value="ECO:0007669"/>
    <property type="project" value="UniProtKB-KW"/>
</dbReference>
<dbReference type="SMART" id="SM01100">
    <property type="entry name" value="CRAL_TRIO_N"/>
    <property type="match status" value="1"/>
</dbReference>
<evidence type="ECO:0000256" key="6">
    <source>
        <dbReference type="ARBA" id="ARBA00022842"/>
    </source>
</evidence>
<dbReference type="Pfam" id="PF00650">
    <property type="entry name" value="CRAL_TRIO"/>
    <property type="match status" value="1"/>
</dbReference>
<comment type="similarity">
    <text evidence="9">Belongs to the SFH family.</text>
</comment>
<keyword evidence="5" id="KW-0479">Metal-binding</keyword>
<evidence type="ECO:0000256" key="5">
    <source>
        <dbReference type="ARBA" id="ARBA00022723"/>
    </source>
</evidence>
<evidence type="ECO:0000256" key="8">
    <source>
        <dbReference type="ARBA" id="ARBA00023034"/>
    </source>
</evidence>
<dbReference type="PANTHER" id="PTHR45657:SF29">
    <property type="entry name" value="PHOSPHATIDYLINOSITOL_PHOSPHATIDYLCHOLINE TRANSFER PROTEIN SFH12"/>
    <property type="match status" value="1"/>
</dbReference>
<dbReference type="SUPFAM" id="SSF46938">
    <property type="entry name" value="CRAL/TRIO N-terminal domain"/>
    <property type="match status" value="1"/>
</dbReference>
<protein>
    <recommendedName>
        <fullName evidence="11">CRAL-TRIO domain-containing protein</fullName>
    </recommendedName>
</protein>
<dbReference type="InterPro" id="IPR029063">
    <property type="entry name" value="SAM-dependent_MTases_sf"/>
</dbReference>
<dbReference type="CDD" id="cd00170">
    <property type="entry name" value="SEC14"/>
    <property type="match status" value="1"/>
</dbReference>
<dbReference type="Gene3D" id="3.40.50.150">
    <property type="entry name" value="Vaccinia Virus protein VP39"/>
    <property type="match status" value="1"/>
</dbReference>
<dbReference type="SUPFAM" id="SSF53335">
    <property type="entry name" value="S-adenosyl-L-methionine-dependent methyltransferases"/>
    <property type="match status" value="1"/>
</dbReference>
<keyword evidence="6" id="KW-0460">Magnesium</keyword>
<dbReference type="Pfam" id="PF03765">
    <property type="entry name" value="CRAL_TRIO_N"/>
    <property type="match status" value="1"/>
</dbReference>
<dbReference type="Proteomes" id="UP000188354">
    <property type="component" value="Chromosome LG13"/>
</dbReference>
<keyword evidence="13" id="KW-1185">Reference proteome</keyword>
<dbReference type="InterPro" id="IPR051026">
    <property type="entry name" value="PI/PC_transfer"/>
</dbReference>
<evidence type="ECO:0000256" key="4">
    <source>
        <dbReference type="ARBA" id="ARBA00022679"/>
    </source>
</evidence>
<dbReference type="Gene3D" id="1.10.1200.270">
    <property type="entry name" value="Methyltransferase, alpha-helical capping domain"/>
    <property type="match status" value="1"/>
</dbReference>
<dbReference type="PANTHER" id="PTHR45657">
    <property type="entry name" value="CRAL-TRIO DOMAIN-CONTAINING PROTEIN YKL091C-RELATED"/>
    <property type="match status" value="1"/>
</dbReference>
<keyword evidence="10" id="KW-0175">Coiled coil</keyword>
<dbReference type="Gramene" id="OIV99500">
    <property type="protein sequence ID" value="OIV99500"/>
    <property type="gene ID" value="TanjilG_17310"/>
</dbReference>
<feature type="domain" description="CRAL-TRIO" evidence="11">
    <location>
        <begin position="432"/>
        <end position="610"/>
    </location>
</feature>
<feature type="coiled-coil region" evidence="10">
    <location>
        <begin position="740"/>
        <end position="798"/>
    </location>
</feature>
<dbReference type="InterPro" id="IPR042086">
    <property type="entry name" value="MeTrfase_capping"/>
</dbReference>
<gene>
    <name evidence="12" type="ORF">TanjilG_17310</name>
</gene>
<evidence type="ECO:0000256" key="9">
    <source>
        <dbReference type="ARBA" id="ARBA00038020"/>
    </source>
</evidence>
<accession>A0A4P1R1G3</accession>